<protein>
    <recommendedName>
        <fullName evidence="1">Heterokaryon incompatibility domain-containing protein</fullName>
    </recommendedName>
</protein>
<dbReference type="EMBL" id="ML978188">
    <property type="protein sequence ID" value="KAF2030657.1"/>
    <property type="molecule type" value="Genomic_DNA"/>
</dbReference>
<dbReference type="PANTHER" id="PTHR33112">
    <property type="entry name" value="DOMAIN PROTEIN, PUTATIVE-RELATED"/>
    <property type="match status" value="1"/>
</dbReference>
<dbReference type="Proteomes" id="UP000799777">
    <property type="component" value="Unassembled WGS sequence"/>
</dbReference>
<keyword evidence="3" id="KW-1185">Reference proteome</keyword>
<gene>
    <name evidence="2" type="ORF">EK21DRAFT_64977</name>
</gene>
<evidence type="ECO:0000313" key="2">
    <source>
        <dbReference type="EMBL" id="KAF2030657.1"/>
    </source>
</evidence>
<dbReference type="InterPro" id="IPR010730">
    <property type="entry name" value="HET"/>
</dbReference>
<accession>A0A9P4HAU0</accession>
<name>A0A9P4HAU0_9PLEO</name>
<dbReference type="PANTHER" id="PTHR33112:SF16">
    <property type="entry name" value="HETEROKARYON INCOMPATIBILITY DOMAIN-CONTAINING PROTEIN"/>
    <property type="match status" value="1"/>
</dbReference>
<feature type="domain" description="Heterokaryon incompatibility" evidence="1">
    <location>
        <begin position="43"/>
        <end position="131"/>
    </location>
</feature>
<dbReference type="AlphaFoldDB" id="A0A9P4HAU0"/>
<proteinExistence type="predicted"/>
<feature type="non-terminal residue" evidence="2">
    <location>
        <position position="132"/>
    </location>
</feature>
<dbReference type="OrthoDB" id="2958217at2759"/>
<sequence>MGSCEANHTKCPAKTKSLPRRVIDVRSTTLKLLDPSPSGPHRYVALSHCWGTCRDFLTTRENVEKRKAGFSLESLPATFRDAVLATRSLDIPYLWIDSICILQGDKEDWETEGSKLADIYSDATITICAANA</sequence>
<comment type="caution">
    <text evidence="2">The sequence shown here is derived from an EMBL/GenBank/DDBJ whole genome shotgun (WGS) entry which is preliminary data.</text>
</comment>
<organism evidence="2 3">
    <name type="scientific">Setomelanomma holmii</name>
    <dbReference type="NCBI Taxonomy" id="210430"/>
    <lineage>
        <taxon>Eukaryota</taxon>
        <taxon>Fungi</taxon>
        <taxon>Dikarya</taxon>
        <taxon>Ascomycota</taxon>
        <taxon>Pezizomycotina</taxon>
        <taxon>Dothideomycetes</taxon>
        <taxon>Pleosporomycetidae</taxon>
        <taxon>Pleosporales</taxon>
        <taxon>Pleosporineae</taxon>
        <taxon>Phaeosphaeriaceae</taxon>
        <taxon>Setomelanomma</taxon>
    </lineage>
</organism>
<evidence type="ECO:0000313" key="3">
    <source>
        <dbReference type="Proteomes" id="UP000799777"/>
    </source>
</evidence>
<dbReference type="Pfam" id="PF06985">
    <property type="entry name" value="HET"/>
    <property type="match status" value="1"/>
</dbReference>
<reference evidence="2" key="1">
    <citation type="journal article" date="2020" name="Stud. Mycol.">
        <title>101 Dothideomycetes genomes: a test case for predicting lifestyles and emergence of pathogens.</title>
        <authorList>
            <person name="Haridas S."/>
            <person name="Albert R."/>
            <person name="Binder M."/>
            <person name="Bloem J."/>
            <person name="Labutti K."/>
            <person name="Salamov A."/>
            <person name="Andreopoulos B."/>
            <person name="Baker S."/>
            <person name="Barry K."/>
            <person name="Bills G."/>
            <person name="Bluhm B."/>
            <person name="Cannon C."/>
            <person name="Castanera R."/>
            <person name="Culley D."/>
            <person name="Daum C."/>
            <person name="Ezra D."/>
            <person name="Gonzalez J."/>
            <person name="Henrissat B."/>
            <person name="Kuo A."/>
            <person name="Liang C."/>
            <person name="Lipzen A."/>
            <person name="Lutzoni F."/>
            <person name="Magnuson J."/>
            <person name="Mondo S."/>
            <person name="Nolan M."/>
            <person name="Ohm R."/>
            <person name="Pangilinan J."/>
            <person name="Park H.-J."/>
            <person name="Ramirez L."/>
            <person name="Alfaro M."/>
            <person name="Sun H."/>
            <person name="Tritt A."/>
            <person name="Yoshinaga Y."/>
            <person name="Zwiers L.-H."/>
            <person name="Turgeon B."/>
            <person name="Goodwin S."/>
            <person name="Spatafora J."/>
            <person name="Crous P."/>
            <person name="Grigoriev I."/>
        </authorList>
    </citation>
    <scope>NUCLEOTIDE SEQUENCE</scope>
    <source>
        <strain evidence="2">CBS 110217</strain>
    </source>
</reference>
<evidence type="ECO:0000259" key="1">
    <source>
        <dbReference type="Pfam" id="PF06985"/>
    </source>
</evidence>